<evidence type="ECO:0000256" key="1">
    <source>
        <dbReference type="SAM" id="MobiDB-lite"/>
    </source>
</evidence>
<name>A0A919LHU4_9ACTN</name>
<gene>
    <name evidence="2" type="ORF">Sxan_21330</name>
</gene>
<comment type="caution">
    <text evidence="2">The sequence shown here is derived from an EMBL/GenBank/DDBJ whole genome shotgun (WGS) entry which is preliminary data.</text>
</comment>
<dbReference type="Proteomes" id="UP000600026">
    <property type="component" value="Unassembled WGS sequence"/>
</dbReference>
<dbReference type="EMBL" id="BNEE01000004">
    <property type="protein sequence ID" value="GHI84769.1"/>
    <property type="molecule type" value="Genomic_DNA"/>
</dbReference>
<protein>
    <submittedName>
        <fullName evidence="2">Uncharacterized protein</fullName>
    </submittedName>
</protein>
<proteinExistence type="predicted"/>
<evidence type="ECO:0000313" key="3">
    <source>
        <dbReference type="Proteomes" id="UP000600026"/>
    </source>
</evidence>
<dbReference type="AlphaFoldDB" id="A0A919LHU4"/>
<feature type="region of interest" description="Disordered" evidence="1">
    <location>
        <begin position="1"/>
        <end position="21"/>
    </location>
</feature>
<organism evidence="2 3">
    <name type="scientific">Streptomyces xanthophaeus</name>
    <dbReference type="NCBI Taxonomy" id="67385"/>
    <lineage>
        <taxon>Bacteria</taxon>
        <taxon>Bacillati</taxon>
        <taxon>Actinomycetota</taxon>
        <taxon>Actinomycetes</taxon>
        <taxon>Kitasatosporales</taxon>
        <taxon>Streptomycetaceae</taxon>
        <taxon>Streptomyces</taxon>
    </lineage>
</organism>
<keyword evidence="3" id="KW-1185">Reference proteome</keyword>
<dbReference type="RefSeq" id="WP_167347296.1">
    <property type="nucleotide sequence ID" value="NZ_BNEE01000004.1"/>
</dbReference>
<reference evidence="2" key="1">
    <citation type="submission" date="2020-09" db="EMBL/GenBank/DDBJ databases">
        <title>Whole genome shotgun sequence of Streptomyces xanthophaeus NBRC 12829.</title>
        <authorList>
            <person name="Komaki H."/>
            <person name="Tamura T."/>
        </authorList>
    </citation>
    <scope>NUCLEOTIDE SEQUENCE</scope>
    <source>
        <strain evidence="2">NBRC 12829</strain>
    </source>
</reference>
<accession>A0A919LHU4</accession>
<evidence type="ECO:0000313" key="2">
    <source>
        <dbReference type="EMBL" id="GHI84769.1"/>
    </source>
</evidence>
<sequence length="58" mass="6653">MTQPKCGAPLEPSGRCRRPAMVGHSRCYQHRGKWTAYGMAREQRKAAQARLRAQRRKA</sequence>